<keyword evidence="2" id="KW-0966">Cell projection</keyword>
<comment type="caution">
    <text evidence="2">The sequence shown here is derived from an EMBL/GenBank/DDBJ whole genome shotgun (WGS) entry which is preliminary data.</text>
</comment>
<evidence type="ECO:0000313" key="3">
    <source>
        <dbReference type="Proteomes" id="UP000731465"/>
    </source>
</evidence>
<reference evidence="2 3" key="1">
    <citation type="submission" date="2021-03" db="EMBL/GenBank/DDBJ databases">
        <title>Succinivibrio sp. nov. isolated from feces of cow.</title>
        <authorList>
            <person name="Choi J.-Y."/>
        </authorList>
    </citation>
    <scope>NUCLEOTIDE SEQUENCE [LARGE SCALE GENOMIC DNA]</scope>
    <source>
        <strain evidence="2 3">AGMB01872</strain>
    </source>
</reference>
<protein>
    <submittedName>
        <fullName evidence="2">Flagellar protein FlaG</fullName>
    </submittedName>
</protein>
<proteinExistence type="predicted"/>
<keyword evidence="3" id="KW-1185">Reference proteome</keyword>
<dbReference type="RefSeq" id="WP_219936286.1">
    <property type="nucleotide sequence ID" value="NZ_JAGFNY010000002.1"/>
</dbReference>
<feature type="region of interest" description="Disordered" evidence="1">
    <location>
        <begin position="22"/>
        <end position="76"/>
    </location>
</feature>
<evidence type="ECO:0000256" key="1">
    <source>
        <dbReference type="SAM" id="MobiDB-lite"/>
    </source>
</evidence>
<dbReference type="Gene3D" id="3.30.160.170">
    <property type="entry name" value="FlaG-like"/>
    <property type="match status" value="1"/>
</dbReference>
<feature type="compositionally biased region" description="Polar residues" evidence="1">
    <location>
        <begin position="22"/>
        <end position="31"/>
    </location>
</feature>
<accession>A0ABS7DEX0</accession>
<gene>
    <name evidence="2" type="ORF">J5V48_01655</name>
</gene>
<dbReference type="EMBL" id="JAGFNY010000002">
    <property type="protein sequence ID" value="MBW7569594.1"/>
    <property type="molecule type" value="Genomic_DNA"/>
</dbReference>
<dbReference type="PANTHER" id="PTHR37166">
    <property type="entry name" value="PROTEIN FLAG"/>
    <property type="match status" value="1"/>
</dbReference>
<dbReference type="InterPro" id="IPR035924">
    <property type="entry name" value="FlaG-like_sf"/>
</dbReference>
<evidence type="ECO:0000313" key="2">
    <source>
        <dbReference type="EMBL" id="MBW7569594.1"/>
    </source>
</evidence>
<dbReference type="InterPro" id="IPR005186">
    <property type="entry name" value="FlaG"/>
</dbReference>
<keyword evidence="2" id="KW-0969">Cilium</keyword>
<keyword evidence="2" id="KW-0282">Flagellum</keyword>
<feature type="compositionally biased region" description="Basic and acidic residues" evidence="1">
    <location>
        <begin position="32"/>
        <end position="75"/>
    </location>
</feature>
<dbReference type="Pfam" id="PF03646">
    <property type="entry name" value="FlaG"/>
    <property type="match status" value="1"/>
</dbReference>
<organism evidence="2 3">
    <name type="scientific">Succinivibrio faecicola</name>
    <dbReference type="NCBI Taxonomy" id="2820300"/>
    <lineage>
        <taxon>Bacteria</taxon>
        <taxon>Pseudomonadati</taxon>
        <taxon>Pseudomonadota</taxon>
        <taxon>Gammaproteobacteria</taxon>
        <taxon>Aeromonadales</taxon>
        <taxon>Succinivibrionaceae</taxon>
        <taxon>Succinivibrio</taxon>
    </lineage>
</organism>
<dbReference type="SUPFAM" id="SSF160214">
    <property type="entry name" value="FlaG-like"/>
    <property type="match status" value="1"/>
</dbReference>
<dbReference type="Proteomes" id="UP000731465">
    <property type="component" value="Unassembled WGS sequence"/>
</dbReference>
<dbReference type="PANTHER" id="PTHR37166:SF1">
    <property type="entry name" value="PROTEIN FLAG"/>
    <property type="match status" value="1"/>
</dbReference>
<name>A0ABS7DEX0_9GAMM</name>
<sequence length="167" mass="19036">MSDITITYSNAVASDVGKYISTQKESSYAQSKTDKTVNDTQELKKENRISTLSDKKTEDVEKNKDTEQVDSEKQVSRAVQEINEKRIKERMEALNRQYIGLNFSIDKETESTVVKVTDMNTKKLVRQIPSEEFLKMSERLDDLQAKTGLSQDDKKSIAKGIIFDENA</sequence>